<dbReference type="Gene3D" id="1.20.120.340">
    <property type="entry name" value="Flagellar protein FliS"/>
    <property type="match status" value="1"/>
</dbReference>
<evidence type="ECO:0000256" key="5">
    <source>
        <dbReference type="ARBA" id="ARBA00023186"/>
    </source>
</evidence>
<reference evidence="7 8" key="1">
    <citation type="submission" date="2019-03" db="EMBL/GenBank/DDBJ databases">
        <title>Draft Genome Sequence of Desulfosporosinus fructosivorans Strain 63.6F, Isolated from Marine Sediment in the Baltic Sea.</title>
        <authorList>
            <person name="Hausmann B."/>
            <person name="Vandieken V."/>
            <person name="Pjevac P."/>
            <person name="Schreck K."/>
            <person name="Herbold C.W."/>
            <person name="Loy A."/>
        </authorList>
    </citation>
    <scope>NUCLEOTIDE SEQUENCE [LARGE SCALE GENOMIC DNA]</scope>
    <source>
        <strain evidence="7 8">63.6F</strain>
    </source>
</reference>
<dbReference type="GO" id="GO:0044780">
    <property type="term" value="P:bacterial-type flagellum assembly"/>
    <property type="evidence" value="ECO:0007669"/>
    <property type="project" value="InterPro"/>
</dbReference>
<dbReference type="Proteomes" id="UP000298460">
    <property type="component" value="Unassembled WGS sequence"/>
</dbReference>
<dbReference type="InterPro" id="IPR003713">
    <property type="entry name" value="FliS"/>
</dbReference>
<evidence type="ECO:0000256" key="6">
    <source>
        <dbReference type="PIRNR" id="PIRNR039090"/>
    </source>
</evidence>
<comment type="caution">
    <text evidence="7">The sequence shown here is derived from an EMBL/GenBank/DDBJ whole genome shotgun (WGS) entry which is preliminary data.</text>
</comment>
<dbReference type="PIRSF" id="PIRSF039090">
    <property type="entry name" value="Flis"/>
    <property type="match status" value="1"/>
</dbReference>
<dbReference type="AlphaFoldDB" id="A0A4Z0R018"/>
<proteinExistence type="inferred from homology"/>
<dbReference type="CDD" id="cd16098">
    <property type="entry name" value="FliS"/>
    <property type="match status" value="1"/>
</dbReference>
<keyword evidence="5" id="KW-0143">Chaperone</keyword>
<dbReference type="NCBIfam" id="TIGR00208">
    <property type="entry name" value="fliS"/>
    <property type="match status" value="1"/>
</dbReference>
<keyword evidence="8" id="KW-1185">Reference proteome</keyword>
<dbReference type="GO" id="GO:0071973">
    <property type="term" value="P:bacterial-type flagellum-dependent cell motility"/>
    <property type="evidence" value="ECO:0007669"/>
    <property type="project" value="TreeGrafter"/>
</dbReference>
<comment type="similarity">
    <text evidence="2 6">Belongs to the FliS family.</text>
</comment>
<dbReference type="InterPro" id="IPR036584">
    <property type="entry name" value="FliS_sf"/>
</dbReference>
<evidence type="ECO:0000313" key="7">
    <source>
        <dbReference type="EMBL" id="TGE35665.1"/>
    </source>
</evidence>
<dbReference type="PANTHER" id="PTHR34773:SF1">
    <property type="entry name" value="FLAGELLAR SECRETION CHAPERONE FLIS"/>
    <property type="match status" value="1"/>
</dbReference>
<dbReference type="EMBL" id="SPQQ01000012">
    <property type="protein sequence ID" value="TGE35665.1"/>
    <property type="molecule type" value="Genomic_DNA"/>
</dbReference>
<comment type="subcellular location">
    <subcellularLocation>
        <location evidence="1 6">Cytoplasm</location>
        <location evidence="1 6">Cytosol</location>
    </subcellularLocation>
</comment>
<keyword evidence="3 6" id="KW-0963">Cytoplasm</keyword>
<evidence type="ECO:0000256" key="3">
    <source>
        <dbReference type="ARBA" id="ARBA00022490"/>
    </source>
</evidence>
<organism evidence="7 8">
    <name type="scientific">Desulfosporosinus fructosivorans</name>
    <dbReference type="NCBI Taxonomy" id="2018669"/>
    <lineage>
        <taxon>Bacteria</taxon>
        <taxon>Bacillati</taxon>
        <taxon>Bacillota</taxon>
        <taxon>Clostridia</taxon>
        <taxon>Eubacteriales</taxon>
        <taxon>Desulfitobacteriaceae</taxon>
        <taxon>Desulfosporosinus</taxon>
    </lineage>
</organism>
<evidence type="ECO:0000313" key="8">
    <source>
        <dbReference type="Proteomes" id="UP000298460"/>
    </source>
</evidence>
<sequence>MIAKQYKEAYLESTVFTSSPEKLTLLLYSHLVILIRQAQAGLEEKDLKKSHINIIKAKKLIINFENTLDQTYKIAADLLAMYEYMYRRLTEANLKKDWDILEEILSHARVLRDTWALAAKISKGQNNQLGS</sequence>
<dbReference type="Pfam" id="PF02561">
    <property type="entry name" value="FliS"/>
    <property type="match status" value="1"/>
</dbReference>
<keyword evidence="7" id="KW-0969">Cilium</keyword>
<keyword evidence="4 6" id="KW-1005">Bacterial flagellum biogenesis</keyword>
<evidence type="ECO:0000256" key="1">
    <source>
        <dbReference type="ARBA" id="ARBA00004514"/>
    </source>
</evidence>
<dbReference type="SUPFAM" id="SSF101116">
    <property type="entry name" value="Flagellar export chaperone FliS"/>
    <property type="match status" value="1"/>
</dbReference>
<dbReference type="OrthoDB" id="1524959at2"/>
<dbReference type="GO" id="GO:0005829">
    <property type="term" value="C:cytosol"/>
    <property type="evidence" value="ECO:0007669"/>
    <property type="project" value="UniProtKB-SubCell"/>
</dbReference>
<name>A0A4Z0R018_9FIRM</name>
<evidence type="ECO:0000256" key="4">
    <source>
        <dbReference type="ARBA" id="ARBA00022795"/>
    </source>
</evidence>
<gene>
    <name evidence="7" type="primary">fliS</name>
    <name evidence="7" type="ORF">E4K67_24375</name>
</gene>
<dbReference type="RefSeq" id="WP_135551511.1">
    <property type="nucleotide sequence ID" value="NZ_SPQQ01000012.1"/>
</dbReference>
<accession>A0A4Z0R018</accession>
<evidence type="ECO:0000256" key="2">
    <source>
        <dbReference type="ARBA" id="ARBA00008787"/>
    </source>
</evidence>
<keyword evidence="7" id="KW-0966">Cell projection</keyword>
<keyword evidence="7" id="KW-0282">Flagellum</keyword>
<dbReference type="PANTHER" id="PTHR34773">
    <property type="entry name" value="FLAGELLAR SECRETION CHAPERONE FLIS"/>
    <property type="match status" value="1"/>
</dbReference>
<protein>
    <recommendedName>
        <fullName evidence="6">Flagellar secretion chaperone FliS</fullName>
    </recommendedName>
</protein>